<dbReference type="AlphaFoldDB" id="A0A2J8SKI1"/>
<evidence type="ECO:0000313" key="1">
    <source>
        <dbReference type="EMBL" id="PNJ21296.1"/>
    </source>
</evidence>
<organism evidence="1">
    <name type="scientific">Pongo abelii</name>
    <name type="common">Sumatran orangutan</name>
    <name type="synonym">Pongo pygmaeus abelii</name>
    <dbReference type="NCBI Taxonomy" id="9601"/>
    <lineage>
        <taxon>Eukaryota</taxon>
        <taxon>Metazoa</taxon>
        <taxon>Chordata</taxon>
        <taxon>Craniata</taxon>
        <taxon>Vertebrata</taxon>
        <taxon>Euteleostomi</taxon>
        <taxon>Mammalia</taxon>
        <taxon>Eutheria</taxon>
        <taxon>Euarchontoglires</taxon>
        <taxon>Primates</taxon>
        <taxon>Haplorrhini</taxon>
        <taxon>Catarrhini</taxon>
        <taxon>Hominidae</taxon>
        <taxon>Pongo</taxon>
    </lineage>
</organism>
<reference evidence="1" key="1">
    <citation type="submission" date="2017-12" db="EMBL/GenBank/DDBJ databases">
        <title>High-resolution comparative analysis of great ape genomes.</title>
        <authorList>
            <person name="Pollen A."/>
            <person name="Hastie A."/>
            <person name="Hormozdiari F."/>
            <person name="Dougherty M."/>
            <person name="Liu R."/>
            <person name="Chaisson M."/>
            <person name="Hoppe E."/>
            <person name="Hill C."/>
            <person name="Pang A."/>
            <person name="Hillier L."/>
            <person name="Baker C."/>
            <person name="Armstrong J."/>
            <person name="Shendure J."/>
            <person name="Paten B."/>
            <person name="Wilson R."/>
            <person name="Chao H."/>
            <person name="Schneider V."/>
            <person name="Ventura M."/>
            <person name="Kronenberg Z."/>
            <person name="Murali S."/>
            <person name="Gordon D."/>
            <person name="Cantsilieris S."/>
            <person name="Munson K."/>
            <person name="Nelson B."/>
            <person name="Raja A."/>
            <person name="Underwood J."/>
            <person name="Diekhans M."/>
            <person name="Fiddes I."/>
            <person name="Haussler D."/>
            <person name="Eichler E."/>
        </authorList>
    </citation>
    <scope>NUCLEOTIDE SEQUENCE [LARGE SCALE GENOMIC DNA]</scope>
    <source>
        <strain evidence="1">Susie</strain>
    </source>
</reference>
<sequence length="51" mass="5733">HPLQQVTGHDNYNTDLKPVNGFNGRFGYHGNTPALCWSTSIFGEVTHFPLF</sequence>
<feature type="non-terminal residue" evidence="1">
    <location>
        <position position="1"/>
    </location>
</feature>
<dbReference type="STRING" id="9601.ENSPPYP00000009554"/>
<gene>
    <name evidence="1" type="ORF">CR201_G0042227</name>
</gene>
<dbReference type="InterPro" id="IPR028027">
    <property type="entry name" value="SPMAP1"/>
</dbReference>
<name>A0A2J8SKI1_PONAB</name>
<dbReference type="PANTHER" id="PTHR34221">
    <property type="entry name" value="HYPOTHETICAL PROTEIN LOC691189"/>
    <property type="match status" value="1"/>
</dbReference>
<dbReference type="EMBL" id="NDHI03003562">
    <property type="protein sequence ID" value="PNJ21296.1"/>
    <property type="molecule type" value="Genomic_DNA"/>
</dbReference>
<comment type="caution">
    <text evidence="1">The sequence shown here is derived from an EMBL/GenBank/DDBJ whole genome shotgun (WGS) entry which is preliminary data.</text>
</comment>
<proteinExistence type="predicted"/>
<accession>A0A2J8SKI1</accession>
<dbReference type="Pfam" id="PF15075">
    <property type="entry name" value="SPMAP1-like"/>
    <property type="match status" value="1"/>
</dbReference>
<dbReference type="PANTHER" id="PTHR34221:SF2">
    <property type="entry name" value="RIKEN CDNA 1700001P01 GENE"/>
    <property type="match status" value="1"/>
</dbReference>
<protein>
    <submittedName>
        <fullName evidence="1">C17orf98 isoform 1</fullName>
    </submittedName>
</protein>